<dbReference type="HOGENOM" id="CLU_2197616_0_0_1"/>
<sequence>MHENIALHTRTPSLPPFNDYKLYGLPWQNKQEWKEFESAWLYDKEAWKREKAHQKEEWGQLPLSSPLLVSEESDREDYQVNGNGQVSHSNISRDDQYGPHTKLQLSEH</sequence>
<keyword evidence="3" id="KW-1185">Reference proteome</keyword>
<feature type="compositionally biased region" description="Low complexity" evidence="1">
    <location>
        <begin position="61"/>
        <end position="70"/>
    </location>
</feature>
<dbReference type="AlphaFoldDB" id="V2XZU7"/>
<name>V2XZU7_MONRO</name>
<dbReference type="KEGG" id="mrr:Moror_9264"/>
<dbReference type="EMBL" id="AWSO01001191">
    <property type="protein sequence ID" value="ESK84919.1"/>
    <property type="molecule type" value="Genomic_DNA"/>
</dbReference>
<accession>V2XZU7</accession>
<protein>
    <submittedName>
        <fullName evidence="2">Uncharacterized protein</fullName>
    </submittedName>
</protein>
<proteinExistence type="predicted"/>
<gene>
    <name evidence="2" type="ORF">Moror_9264</name>
</gene>
<organism evidence="2 3">
    <name type="scientific">Moniliophthora roreri (strain MCA 2997)</name>
    <name type="common">Cocoa frosty pod rot fungus</name>
    <name type="synonym">Crinipellis roreri</name>
    <dbReference type="NCBI Taxonomy" id="1381753"/>
    <lineage>
        <taxon>Eukaryota</taxon>
        <taxon>Fungi</taxon>
        <taxon>Dikarya</taxon>
        <taxon>Basidiomycota</taxon>
        <taxon>Agaricomycotina</taxon>
        <taxon>Agaricomycetes</taxon>
        <taxon>Agaricomycetidae</taxon>
        <taxon>Agaricales</taxon>
        <taxon>Marasmiineae</taxon>
        <taxon>Marasmiaceae</taxon>
        <taxon>Moniliophthora</taxon>
    </lineage>
</organism>
<comment type="caution">
    <text evidence="2">The sequence shown here is derived from an EMBL/GenBank/DDBJ whole genome shotgun (WGS) entry which is preliminary data.</text>
</comment>
<dbReference type="Proteomes" id="UP000017559">
    <property type="component" value="Unassembled WGS sequence"/>
</dbReference>
<feature type="compositionally biased region" description="Polar residues" evidence="1">
    <location>
        <begin position="80"/>
        <end position="90"/>
    </location>
</feature>
<evidence type="ECO:0000256" key="1">
    <source>
        <dbReference type="SAM" id="MobiDB-lite"/>
    </source>
</evidence>
<feature type="region of interest" description="Disordered" evidence="1">
    <location>
        <begin position="53"/>
        <end position="108"/>
    </location>
</feature>
<reference evidence="2 3" key="1">
    <citation type="journal article" date="2014" name="BMC Genomics">
        <title>Genome and secretome analysis of the hemibiotrophic fungal pathogen, Moniliophthora roreri, which causes frosty pod rot disease of cacao: mechanisms of the biotrophic and necrotrophic phases.</title>
        <authorList>
            <person name="Meinhardt L.W."/>
            <person name="Costa G.G.L."/>
            <person name="Thomazella D.P.T."/>
            <person name="Teixeira P.J.P.L."/>
            <person name="Carazzolle M.F."/>
            <person name="Schuster S.C."/>
            <person name="Carlson J.E."/>
            <person name="Guiltinan M.J."/>
            <person name="Mieczkowski P."/>
            <person name="Farmer A."/>
            <person name="Ramaraj T."/>
            <person name="Crozier J."/>
            <person name="Davis R.E."/>
            <person name="Shao J."/>
            <person name="Melnick R.L."/>
            <person name="Pereira G.A.G."/>
            <person name="Bailey B.A."/>
        </authorList>
    </citation>
    <scope>NUCLEOTIDE SEQUENCE [LARGE SCALE GENOMIC DNA]</scope>
    <source>
        <strain evidence="2 3">MCA 2997</strain>
    </source>
</reference>
<evidence type="ECO:0000313" key="3">
    <source>
        <dbReference type="Proteomes" id="UP000017559"/>
    </source>
</evidence>
<evidence type="ECO:0000313" key="2">
    <source>
        <dbReference type="EMBL" id="ESK84919.1"/>
    </source>
</evidence>